<comment type="caution">
    <text evidence="2">The sequence shown here is derived from an EMBL/GenBank/DDBJ whole genome shotgun (WGS) entry which is preliminary data.</text>
</comment>
<name>A0ABD5Q0H4_9EURY</name>
<dbReference type="PANTHER" id="PTHR35610:SF8">
    <property type="entry name" value="3-ISOPROPYLMALATE DEHYDRATASE"/>
    <property type="match status" value="1"/>
</dbReference>
<accession>A0ABD5Q0H4</accession>
<organism evidence="2 3">
    <name type="scientific">Halorussus aquaticus</name>
    <dbReference type="NCBI Taxonomy" id="2953748"/>
    <lineage>
        <taxon>Archaea</taxon>
        <taxon>Methanobacteriati</taxon>
        <taxon>Methanobacteriota</taxon>
        <taxon>Stenosarchaea group</taxon>
        <taxon>Halobacteria</taxon>
        <taxon>Halobacteriales</taxon>
        <taxon>Haladaptataceae</taxon>
        <taxon>Halorussus</taxon>
    </lineage>
</organism>
<proteinExistence type="predicted"/>
<dbReference type="RefSeq" id="WP_254266894.1">
    <property type="nucleotide sequence ID" value="NZ_CP100400.1"/>
</dbReference>
<dbReference type="GO" id="GO:0000502">
    <property type="term" value="C:proteasome complex"/>
    <property type="evidence" value="ECO:0007669"/>
    <property type="project" value="UniProtKB-KW"/>
</dbReference>
<dbReference type="InterPro" id="IPR038389">
    <property type="entry name" value="PSMG2_sf"/>
</dbReference>
<feature type="compositionally biased region" description="Basic and acidic residues" evidence="1">
    <location>
        <begin position="212"/>
        <end position="226"/>
    </location>
</feature>
<reference evidence="2 3" key="1">
    <citation type="journal article" date="2019" name="Int. J. Syst. Evol. Microbiol.">
        <title>The Global Catalogue of Microorganisms (GCM) 10K type strain sequencing project: providing services to taxonomists for standard genome sequencing and annotation.</title>
        <authorList>
            <consortium name="The Broad Institute Genomics Platform"/>
            <consortium name="The Broad Institute Genome Sequencing Center for Infectious Disease"/>
            <person name="Wu L."/>
            <person name="Ma J."/>
        </authorList>
    </citation>
    <scope>NUCLEOTIDE SEQUENCE [LARGE SCALE GENOMIC DNA]</scope>
    <source>
        <strain evidence="2 3">XZYJ18</strain>
    </source>
</reference>
<feature type="compositionally biased region" description="Polar residues" evidence="1">
    <location>
        <begin position="238"/>
        <end position="248"/>
    </location>
</feature>
<dbReference type="GeneID" id="73045297"/>
<keyword evidence="2" id="KW-0647">Proteasome</keyword>
<dbReference type="EMBL" id="JBHSHT010000001">
    <property type="protein sequence ID" value="MFC4824024.1"/>
    <property type="molecule type" value="Genomic_DNA"/>
</dbReference>
<feature type="region of interest" description="Disordered" evidence="1">
    <location>
        <begin position="200"/>
        <end position="248"/>
    </location>
</feature>
<dbReference type="Proteomes" id="UP001595945">
    <property type="component" value="Unassembled WGS sequence"/>
</dbReference>
<sequence length="248" mass="26785">MATITIRDEDVSLDRPTLVEGLPGVGLVGKLATDHLVETFDMTYYASIDCDGLPRISVYEEGNRTIRPPVRLYADESRDLVALQSDVPVSASAASDFATCVTEWVADHDATPIYMSGLPEQKEADQIPSLYGVATGDAGGRLDDHDIGLPRDRGAVSGPTGALLYEAEARGLDALGLVVQSDPQFPDPEAARILIEHGINPLTGTDADTDDLVERAEEISDQKEQLAQRMQEADPDESSQAQSIRMFQ</sequence>
<evidence type="ECO:0000313" key="3">
    <source>
        <dbReference type="Proteomes" id="UP001595945"/>
    </source>
</evidence>
<gene>
    <name evidence="2" type="ORF">ACFO9K_07095</name>
</gene>
<dbReference type="SUPFAM" id="SSF159659">
    <property type="entry name" value="Cgl1923-like"/>
    <property type="match status" value="1"/>
</dbReference>
<dbReference type="Pfam" id="PF09754">
    <property type="entry name" value="PAC2"/>
    <property type="match status" value="1"/>
</dbReference>
<dbReference type="Gene3D" id="3.40.50.10900">
    <property type="entry name" value="PAC-like subunit"/>
    <property type="match status" value="1"/>
</dbReference>
<keyword evidence="3" id="KW-1185">Reference proteome</keyword>
<evidence type="ECO:0000256" key="1">
    <source>
        <dbReference type="SAM" id="MobiDB-lite"/>
    </source>
</evidence>
<evidence type="ECO:0000313" key="2">
    <source>
        <dbReference type="EMBL" id="MFC4824024.1"/>
    </source>
</evidence>
<dbReference type="AlphaFoldDB" id="A0ABD5Q0H4"/>
<dbReference type="PANTHER" id="PTHR35610">
    <property type="entry name" value="3-ISOPROPYLMALATE DEHYDRATASE-RELATED"/>
    <property type="match status" value="1"/>
</dbReference>
<dbReference type="InterPro" id="IPR019151">
    <property type="entry name" value="Proteasome_assmbl_chaperone_2"/>
</dbReference>
<protein>
    <submittedName>
        <fullName evidence="2">Proteasome assembly chaperone family protein</fullName>
    </submittedName>
</protein>